<dbReference type="AlphaFoldDB" id="A0A8J2V8L5"/>
<evidence type="ECO:0008006" key="4">
    <source>
        <dbReference type="Google" id="ProtNLM"/>
    </source>
</evidence>
<reference evidence="2" key="1">
    <citation type="journal article" date="2014" name="Int. J. Syst. Evol. Microbiol.">
        <title>Complete genome sequence of Corynebacterium casei LMG S-19264T (=DSM 44701T), isolated from a smear-ripened cheese.</title>
        <authorList>
            <consortium name="US DOE Joint Genome Institute (JGI-PGF)"/>
            <person name="Walter F."/>
            <person name="Albersmeier A."/>
            <person name="Kalinowski J."/>
            <person name="Ruckert C."/>
        </authorList>
    </citation>
    <scope>NUCLEOTIDE SEQUENCE</scope>
    <source>
        <strain evidence="2">CGMCC 1.12924</strain>
    </source>
</reference>
<gene>
    <name evidence="2" type="ORF">GCM10011312_09000</name>
</gene>
<sequence>MGYEQDAYFCFMNVYRILFNFYIQSSIHVALAIVSLTLLSGTYLNIRPDFYLMGFVFTAAITGYNFVKYAGIAKWYHRRLTNSLKTIQLFSLFAFFAMVFFFWHLPVSIQFIAVISGLLTLLYAVPLKRKWKNFRSIPGMKLVLIALVLVLTTVLMPAFYGETDIESTILLLCLLRFFWVIVLILPFEIRDMRVDAISLVTIPQQLGVFKTKLFGSVLLGSLALAEIYFHTLFNNSLWVVFVILFATSLTLWYSSEKRSFYFTAFWVEAIPIAWLILELVF</sequence>
<dbReference type="EMBL" id="BMGK01000003">
    <property type="protein sequence ID" value="GGD87140.1"/>
    <property type="molecule type" value="Genomic_DNA"/>
</dbReference>
<feature type="transmembrane region" description="Helical" evidence="1">
    <location>
        <begin position="208"/>
        <end position="229"/>
    </location>
</feature>
<feature type="transmembrane region" description="Helical" evidence="1">
    <location>
        <begin position="109"/>
        <end position="127"/>
    </location>
</feature>
<proteinExistence type="predicted"/>
<feature type="transmembrane region" description="Helical" evidence="1">
    <location>
        <begin position="21"/>
        <end position="44"/>
    </location>
</feature>
<name>A0A8J2V8L5_9FLAO</name>
<feature type="transmembrane region" description="Helical" evidence="1">
    <location>
        <begin position="167"/>
        <end position="187"/>
    </location>
</feature>
<feature type="transmembrane region" description="Helical" evidence="1">
    <location>
        <begin position="50"/>
        <end position="67"/>
    </location>
</feature>
<comment type="caution">
    <text evidence="2">The sequence shown here is derived from an EMBL/GenBank/DDBJ whole genome shotgun (WGS) entry which is preliminary data.</text>
</comment>
<accession>A0A8J2V8L5</accession>
<protein>
    <recommendedName>
        <fullName evidence="4">Prenyltransferase</fullName>
    </recommendedName>
</protein>
<keyword evidence="1" id="KW-0472">Membrane</keyword>
<feature type="transmembrane region" description="Helical" evidence="1">
    <location>
        <begin position="260"/>
        <end position="277"/>
    </location>
</feature>
<dbReference type="Proteomes" id="UP000652231">
    <property type="component" value="Unassembled WGS sequence"/>
</dbReference>
<organism evidence="2 3">
    <name type="scientific">Planktosalinus lacus</name>
    <dbReference type="NCBI Taxonomy" id="1526573"/>
    <lineage>
        <taxon>Bacteria</taxon>
        <taxon>Pseudomonadati</taxon>
        <taxon>Bacteroidota</taxon>
        <taxon>Flavobacteriia</taxon>
        <taxon>Flavobacteriales</taxon>
        <taxon>Flavobacteriaceae</taxon>
        <taxon>Planktosalinus</taxon>
    </lineage>
</organism>
<feature type="transmembrane region" description="Helical" evidence="1">
    <location>
        <begin position="139"/>
        <end position="161"/>
    </location>
</feature>
<keyword evidence="1" id="KW-0812">Transmembrane</keyword>
<keyword evidence="1" id="KW-1133">Transmembrane helix</keyword>
<evidence type="ECO:0000313" key="3">
    <source>
        <dbReference type="Proteomes" id="UP000652231"/>
    </source>
</evidence>
<keyword evidence="3" id="KW-1185">Reference proteome</keyword>
<feature type="transmembrane region" description="Helical" evidence="1">
    <location>
        <begin position="87"/>
        <end position="103"/>
    </location>
</feature>
<dbReference type="RefSeq" id="WP_188439925.1">
    <property type="nucleotide sequence ID" value="NZ_BMGK01000003.1"/>
</dbReference>
<evidence type="ECO:0000313" key="2">
    <source>
        <dbReference type="EMBL" id="GGD87140.1"/>
    </source>
</evidence>
<feature type="transmembrane region" description="Helical" evidence="1">
    <location>
        <begin position="235"/>
        <end position="253"/>
    </location>
</feature>
<reference evidence="2" key="2">
    <citation type="submission" date="2020-09" db="EMBL/GenBank/DDBJ databases">
        <authorList>
            <person name="Sun Q."/>
            <person name="Zhou Y."/>
        </authorList>
    </citation>
    <scope>NUCLEOTIDE SEQUENCE</scope>
    <source>
        <strain evidence="2">CGMCC 1.12924</strain>
    </source>
</reference>
<evidence type="ECO:0000256" key="1">
    <source>
        <dbReference type="SAM" id="Phobius"/>
    </source>
</evidence>